<sequence length="391" mass="40731">MVDGSVVAIVAAGVVAPVLAARVERRVRVPSVVLELVLGIVVGPVVLGWATETEFVGELADLGLAVLMFLAGYEIDFARVRGAPLRLAGTGWGISLALGLAVGLILESWDVNAVVIGLCLTTTALGTILPILHDNGTLPTPFGARAMAIGALGECGPIVAVALLLGGDQPGRTLALLVLFAVITVASAVLAVRRHRHPRLQQLIGRTLSTSGQLAIRLAMLLIVFMVWVAGSFGLDVLLGAFAAGLIERLAVDTGPDWVHEQVTSKLEAIGYGFLVPFFFVVSGVRLDLGALADDPWSLLLVPLFLALFLLVRGGPTLVLYRRDQPPAPRRALALLASTGLPLIVVITTIGTEEHDLPAATAAALVCAGMLSVLLLPLLAFRVLGDGPARG</sequence>
<evidence type="ECO:0000256" key="9">
    <source>
        <dbReference type="SAM" id="Phobius"/>
    </source>
</evidence>
<feature type="transmembrane region" description="Helical" evidence="9">
    <location>
        <begin position="6"/>
        <end position="23"/>
    </location>
</feature>
<dbReference type="Pfam" id="PF00999">
    <property type="entry name" value="Na_H_Exchanger"/>
    <property type="match status" value="1"/>
</dbReference>
<feature type="domain" description="Cation/H+ exchanger transmembrane" evidence="10">
    <location>
        <begin position="21"/>
        <end position="379"/>
    </location>
</feature>
<keyword evidence="3" id="KW-0813">Transport</keyword>
<protein>
    <submittedName>
        <fullName evidence="11">Cation:proton antiporter</fullName>
    </submittedName>
</protein>
<comment type="caution">
    <text evidence="11">The sequence shown here is derived from an EMBL/GenBank/DDBJ whole genome shotgun (WGS) entry which is preliminary data.</text>
</comment>
<reference evidence="11 12" key="1">
    <citation type="submission" date="2021-07" db="EMBL/GenBank/DDBJ databases">
        <title>Actinomadura sp. PM05-2 isolated from lichen.</title>
        <authorList>
            <person name="Somphong A."/>
            <person name="Phongsopitanun W."/>
            <person name="Tanasupawat S."/>
            <person name="Peongsungnone V."/>
        </authorList>
    </citation>
    <scope>NUCLEOTIDE SEQUENCE [LARGE SCALE GENOMIC DNA]</scope>
    <source>
        <strain evidence="11 12">PM05-2</strain>
    </source>
</reference>
<keyword evidence="12" id="KW-1185">Reference proteome</keyword>
<dbReference type="PANTHER" id="PTHR43562">
    <property type="entry name" value="NAPA-TYPE SODIUM/HYDROGEN ANTIPORTER"/>
    <property type="match status" value="1"/>
</dbReference>
<dbReference type="Gene3D" id="1.20.1530.20">
    <property type="match status" value="1"/>
</dbReference>
<dbReference type="PANTHER" id="PTHR43562:SF1">
    <property type="entry name" value="NA(+)_H(+) ANTIPORTER YJBQ-RELATED"/>
    <property type="match status" value="1"/>
</dbReference>
<feature type="transmembrane region" description="Helical" evidence="9">
    <location>
        <begin position="32"/>
        <end position="49"/>
    </location>
</feature>
<evidence type="ECO:0000256" key="3">
    <source>
        <dbReference type="ARBA" id="ARBA00022448"/>
    </source>
</evidence>
<evidence type="ECO:0000259" key="10">
    <source>
        <dbReference type="Pfam" id="PF00999"/>
    </source>
</evidence>
<comment type="subcellular location">
    <subcellularLocation>
        <location evidence="1">Membrane</location>
        <topology evidence="1">Multi-pass membrane protein</topology>
    </subcellularLocation>
</comment>
<feature type="transmembrane region" description="Helical" evidence="9">
    <location>
        <begin position="357"/>
        <end position="381"/>
    </location>
</feature>
<dbReference type="RefSeq" id="WP_220169564.1">
    <property type="nucleotide sequence ID" value="NZ_JAIBOA010000022.1"/>
</dbReference>
<feature type="transmembrane region" description="Helical" evidence="9">
    <location>
        <begin position="144"/>
        <end position="167"/>
    </location>
</feature>
<name>A0ABS7G0Y4_9ACTN</name>
<keyword evidence="8 9" id="KW-0472">Membrane</keyword>
<keyword evidence="6 9" id="KW-1133">Transmembrane helix</keyword>
<feature type="transmembrane region" description="Helical" evidence="9">
    <location>
        <begin position="297"/>
        <end position="321"/>
    </location>
</feature>
<keyword evidence="4" id="KW-0050">Antiport</keyword>
<feature type="transmembrane region" description="Helical" evidence="9">
    <location>
        <begin position="214"/>
        <end position="231"/>
    </location>
</feature>
<feature type="transmembrane region" description="Helical" evidence="9">
    <location>
        <begin position="85"/>
        <end position="106"/>
    </location>
</feature>
<evidence type="ECO:0000256" key="8">
    <source>
        <dbReference type="ARBA" id="ARBA00023136"/>
    </source>
</evidence>
<feature type="transmembrane region" description="Helical" evidence="9">
    <location>
        <begin position="55"/>
        <end position="73"/>
    </location>
</feature>
<dbReference type="InterPro" id="IPR038770">
    <property type="entry name" value="Na+/solute_symporter_sf"/>
</dbReference>
<evidence type="ECO:0000256" key="6">
    <source>
        <dbReference type="ARBA" id="ARBA00022989"/>
    </source>
</evidence>
<gene>
    <name evidence="11" type="ORF">K1Y72_28465</name>
</gene>
<evidence type="ECO:0000256" key="5">
    <source>
        <dbReference type="ARBA" id="ARBA00022692"/>
    </source>
</evidence>
<evidence type="ECO:0000256" key="7">
    <source>
        <dbReference type="ARBA" id="ARBA00023065"/>
    </source>
</evidence>
<feature type="transmembrane region" description="Helical" evidence="9">
    <location>
        <begin position="112"/>
        <end position="132"/>
    </location>
</feature>
<organism evidence="11 12">
    <name type="scientific">Actinomadura parmotrematis</name>
    <dbReference type="NCBI Taxonomy" id="2864039"/>
    <lineage>
        <taxon>Bacteria</taxon>
        <taxon>Bacillati</taxon>
        <taxon>Actinomycetota</taxon>
        <taxon>Actinomycetes</taxon>
        <taxon>Streptosporangiales</taxon>
        <taxon>Thermomonosporaceae</taxon>
        <taxon>Actinomadura</taxon>
    </lineage>
</organism>
<comment type="similarity">
    <text evidence="2">Belongs to the monovalent cation:proton antiporter 2 (CPA2) transporter (TC 2.A.37) family.</text>
</comment>
<proteinExistence type="inferred from homology"/>
<feature type="transmembrane region" description="Helical" evidence="9">
    <location>
        <begin position="333"/>
        <end position="351"/>
    </location>
</feature>
<evidence type="ECO:0000256" key="2">
    <source>
        <dbReference type="ARBA" id="ARBA00005551"/>
    </source>
</evidence>
<dbReference type="Proteomes" id="UP000774570">
    <property type="component" value="Unassembled WGS sequence"/>
</dbReference>
<dbReference type="EMBL" id="JAIBOA010000022">
    <property type="protein sequence ID" value="MBW8486332.1"/>
    <property type="molecule type" value="Genomic_DNA"/>
</dbReference>
<keyword evidence="7" id="KW-0406">Ion transport</keyword>
<evidence type="ECO:0000313" key="11">
    <source>
        <dbReference type="EMBL" id="MBW8486332.1"/>
    </source>
</evidence>
<dbReference type="InterPro" id="IPR006153">
    <property type="entry name" value="Cation/H_exchanger_TM"/>
</dbReference>
<keyword evidence="5 9" id="KW-0812">Transmembrane</keyword>
<evidence type="ECO:0000256" key="1">
    <source>
        <dbReference type="ARBA" id="ARBA00004141"/>
    </source>
</evidence>
<evidence type="ECO:0000313" key="12">
    <source>
        <dbReference type="Proteomes" id="UP000774570"/>
    </source>
</evidence>
<accession>A0ABS7G0Y4</accession>
<feature type="transmembrane region" description="Helical" evidence="9">
    <location>
        <begin position="173"/>
        <end position="193"/>
    </location>
</feature>
<evidence type="ECO:0000256" key="4">
    <source>
        <dbReference type="ARBA" id="ARBA00022449"/>
    </source>
</evidence>